<keyword evidence="1" id="KW-1133">Transmembrane helix</keyword>
<protein>
    <submittedName>
        <fullName evidence="2">Uncharacterized protein</fullName>
    </submittedName>
</protein>
<keyword evidence="1" id="KW-0472">Membrane</keyword>
<feature type="transmembrane region" description="Helical" evidence="1">
    <location>
        <begin position="19"/>
        <end position="37"/>
    </location>
</feature>
<evidence type="ECO:0000256" key="1">
    <source>
        <dbReference type="SAM" id="Phobius"/>
    </source>
</evidence>
<sequence length="39" mass="3965">MAPNAHPIDTDGDVSSIKLLGLAILGGLLTIGAYWILGS</sequence>
<dbReference type="Proteomes" id="UP001055101">
    <property type="component" value="Unassembled WGS sequence"/>
</dbReference>
<comment type="caution">
    <text evidence="2">The sequence shown here is derived from an EMBL/GenBank/DDBJ whole genome shotgun (WGS) entry which is preliminary data.</text>
</comment>
<reference evidence="2" key="1">
    <citation type="journal article" date="2021" name="Front. Microbiol.">
        <title>Comprehensive Comparative Genomics and Phenotyping of Methylobacterium Species.</title>
        <authorList>
            <person name="Alessa O."/>
            <person name="Ogura Y."/>
            <person name="Fujitani Y."/>
            <person name="Takami H."/>
            <person name="Hayashi T."/>
            <person name="Sahin N."/>
            <person name="Tani A."/>
        </authorList>
    </citation>
    <scope>NUCLEOTIDE SEQUENCE</scope>
    <source>
        <strain evidence="2">DSM 23674</strain>
    </source>
</reference>
<evidence type="ECO:0000313" key="2">
    <source>
        <dbReference type="EMBL" id="GJE55081.1"/>
    </source>
</evidence>
<name>A0ABQ4TIJ1_9HYPH</name>
<organism evidence="2 3">
    <name type="scientific">Methylobacterium thuringiense</name>
    <dbReference type="NCBI Taxonomy" id="1003091"/>
    <lineage>
        <taxon>Bacteria</taxon>
        <taxon>Pseudomonadati</taxon>
        <taxon>Pseudomonadota</taxon>
        <taxon>Alphaproteobacteria</taxon>
        <taxon>Hyphomicrobiales</taxon>
        <taxon>Methylobacteriaceae</taxon>
        <taxon>Methylobacterium</taxon>
    </lineage>
</organism>
<accession>A0ABQ4TIJ1</accession>
<evidence type="ECO:0000313" key="3">
    <source>
        <dbReference type="Proteomes" id="UP001055101"/>
    </source>
</evidence>
<keyword evidence="3" id="KW-1185">Reference proteome</keyword>
<reference evidence="2" key="2">
    <citation type="submission" date="2021-08" db="EMBL/GenBank/DDBJ databases">
        <authorList>
            <person name="Tani A."/>
            <person name="Ola A."/>
            <person name="Ogura Y."/>
            <person name="Katsura K."/>
            <person name="Hayashi T."/>
        </authorList>
    </citation>
    <scope>NUCLEOTIDE SEQUENCE</scope>
    <source>
        <strain evidence="2">DSM 23674</strain>
    </source>
</reference>
<proteinExistence type="predicted"/>
<gene>
    <name evidence="2" type="ORF">EKPJFOCH_1568</name>
</gene>
<keyword evidence="1" id="KW-0812">Transmembrane</keyword>
<dbReference type="EMBL" id="BPRA01000006">
    <property type="protein sequence ID" value="GJE55081.1"/>
    <property type="molecule type" value="Genomic_DNA"/>
</dbReference>